<comment type="subcellular location">
    <subcellularLocation>
        <location evidence="2">Cytoplasm</location>
        <location evidence="2">Cytoskeleton</location>
        <location evidence="2">Flagellum axoneme</location>
    </subcellularLocation>
</comment>
<dbReference type="RefSeq" id="XP_001330200.1">
    <property type="nucleotide sequence ID" value="XM_001330165.1"/>
</dbReference>
<dbReference type="Proteomes" id="UP000001542">
    <property type="component" value="Unassembled WGS sequence"/>
</dbReference>
<keyword evidence="8" id="KW-0206">Cytoskeleton</keyword>
<dbReference type="InParanoid" id="A2F156"/>
<dbReference type="EMBL" id="DS113570">
    <property type="protein sequence ID" value="EAY01347.1"/>
    <property type="molecule type" value="Genomic_DNA"/>
</dbReference>
<comment type="similarity">
    <text evidence="3">Belongs to the DRC10 family.</text>
</comment>
<keyword evidence="7" id="KW-0969">Cilium</keyword>
<evidence type="ECO:0000313" key="12">
    <source>
        <dbReference type="Proteomes" id="UP000001542"/>
    </source>
</evidence>
<evidence type="ECO:0000256" key="4">
    <source>
        <dbReference type="ARBA" id="ARBA00021752"/>
    </source>
</evidence>
<dbReference type="KEGG" id="tva:4759173"/>
<evidence type="ECO:0000256" key="9">
    <source>
        <dbReference type="ARBA" id="ARBA00023273"/>
    </source>
</evidence>
<reference evidence="11" key="2">
    <citation type="journal article" date="2007" name="Science">
        <title>Draft genome sequence of the sexually transmitted pathogen Trichomonas vaginalis.</title>
        <authorList>
            <person name="Carlton J.M."/>
            <person name="Hirt R.P."/>
            <person name="Silva J.C."/>
            <person name="Delcher A.L."/>
            <person name="Schatz M."/>
            <person name="Zhao Q."/>
            <person name="Wortman J.R."/>
            <person name="Bidwell S.L."/>
            <person name="Alsmark U.C.M."/>
            <person name="Besteiro S."/>
            <person name="Sicheritz-Ponten T."/>
            <person name="Noel C.J."/>
            <person name="Dacks J.B."/>
            <person name="Foster P.G."/>
            <person name="Simillion C."/>
            <person name="Van de Peer Y."/>
            <person name="Miranda-Saavedra D."/>
            <person name="Barton G.J."/>
            <person name="Westrop G.D."/>
            <person name="Mueller S."/>
            <person name="Dessi D."/>
            <person name="Fiori P.L."/>
            <person name="Ren Q."/>
            <person name="Paulsen I."/>
            <person name="Zhang H."/>
            <person name="Bastida-Corcuera F.D."/>
            <person name="Simoes-Barbosa A."/>
            <person name="Brown M.T."/>
            <person name="Hayes R.D."/>
            <person name="Mukherjee M."/>
            <person name="Okumura C.Y."/>
            <person name="Schneider R."/>
            <person name="Smith A.J."/>
            <person name="Vanacova S."/>
            <person name="Villalvazo M."/>
            <person name="Haas B.J."/>
            <person name="Pertea M."/>
            <person name="Feldblyum T.V."/>
            <person name="Utterback T.R."/>
            <person name="Shu C.L."/>
            <person name="Osoegawa K."/>
            <person name="de Jong P.J."/>
            <person name="Hrdy I."/>
            <person name="Horvathova L."/>
            <person name="Zubacova Z."/>
            <person name="Dolezal P."/>
            <person name="Malik S.B."/>
            <person name="Logsdon J.M. Jr."/>
            <person name="Henze K."/>
            <person name="Gupta A."/>
            <person name="Wang C.C."/>
            <person name="Dunne R.L."/>
            <person name="Upcroft J.A."/>
            <person name="Upcroft P."/>
            <person name="White O."/>
            <person name="Salzberg S.L."/>
            <person name="Tang P."/>
            <person name="Chiu C.-H."/>
            <person name="Lee Y.-S."/>
            <person name="Embley T.M."/>
            <person name="Coombs G.H."/>
            <person name="Mottram J.C."/>
            <person name="Tachezy J."/>
            <person name="Fraser-Liggett C.M."/>
            <person name="Johnson P.J."/>
        </authorList>
    </citation>
    <scope>NUCLEOTIDE SEQUENCE [LARGE SCALE GENOMIC DNA]</scope>
    <source>
        <strain evidence="11">G3</strain>
    </source>
</reference>
<protein>
    <recommendedName>
        <fullName evidence="4">Dynein regulatory complex protein 10</fullName>
    </recommendedName>
</protein>
<gene>
    <name evidence="11" type="ORF">TVAG_339750</name>
</gene>
<evidence type="ECO:0000313" key="11">
    <source>
        <dbReference type="EMBL" id="EAY01347.1"/>
    </source>
</evidence>
<dbReference type="VEuPathDB" id="TrichDB:TVAG_339750"/>
<keyword evidence="5" id="KW-0963">Cytoplasm</keyword>
<dbReference type="VEuPathDB" id="TrichDB:TVAGG3_0495580"/>
<evidence type="ECO:0000256" key="3">
    <source>
        <dbReference type="ARBA" id="ARBA00009071"/>
    </source>
</evidence>
<name>A2F156_TRIV3</name>
<dbReference type="SMR" id="A2F156"/>
<keyword evidence="9" id="KW-0966">Cell projection</keyword>
<reference evidence="11" key="1">
    <citation type="submission" date="2006-10" db="EMBL/GenBank/DDBJ databases">
        <authorList>
            <person name="Amadeo P."/>
            <person name="Zhao Q."/>
            <person name="Wortman J."/>
            <person name="Fraser-Liggett C."/>
            <person name="Carlton J."/>
        </authorList>
    </citation>
    <scope>NUCLEOTIDE SEQUENCE</scope>
    <source>
        <strain evidence="11">G3</strain>
    </source>
</reference>
<keyword evidence="6" id="KW-0282">Flagellum</keyword>
<evidence type="ECO:0000256" key="7">
    <source>
        <dbReference type="ARBA" id="ARBA00023069"/>
    </source>
</evidence>
<keyword evidence="12" id="KW-1185">Reference proteome</keyword>
<feature type="coiled-coil region" evidence="10">
    <location>
        <begin position="196"/>
        <end position="223"/>
    </location>
</feature>
<sequence>MFRLLFNNKEFKERISTMSTNDALQISSVGAKRILCILDECKKRVEFSLLLPTMADFIESNDEIPPIIKEYSAEFHAHQQYLSSIMTTDGYPKPGFEDAFEEEVMICQELSRELVREMDNYHSLFQPIVQQRDSAVGSKPKIVQYLEEMINLETEFFSKHVKEDKKRNRIVAEIQTMEKINKEHIDVLKQKDIQLNREKDIKIRAKEEELDSLKKQLVQARSMEVPINTEETKEDEIVSHEENLKAEFGEVNNQMGKTQKSHHDDENASRRLIRKDEEQLQHLITKYDTEMANLGKESTLAMQKMQKLESDVAVLRTSLAEINEKRAPAIADERYFSQMHIRQSKQMYDMLESVKTIQNYVRLFLKTAPKPSKSKKKK</sequence>
<accession>A2F156</accession>
<proteinExistence type="inferred from homology"/>
<dbReference type="AlphaFoldDB" id="A2F156"/>
<evidence type="ECO:0000256" key="5">
    <source>
        <dbReference type="ARBA" id="ARBA00022490"/>
    </source>
</evidence>
<comment type="function">
    <text evidence="1">Component of the nexin-dynein regulatory complex (N-DRC), a key regulator of ciliary/flagellar motility which maintains the alignment and integrity of the distal axoneme and regulates microtubule sliding in motile axonemes.</text>
</comment>
<evidence type="ECO:0000256" key="6">
    <source>
        <dbReference type="ARBA" id="ARBA00022846"/>
    </source>
</evidence>
<evidence type="ECO:0000256" key="10">
    <source>
        <dbReference type="SAM" id="Coils"/>
    </source>
</evidence>
<evidence type="ECO:0000256" key="1">
    <source>
        <dbReference type="ARBA" id="ARBA00003029"/>
    </source>
</evidence>
<organism evidence="11 12">
    <name type="scientific">Trichomonas vaginalis (strain ATCC PRA-98 / G3)</name>
    <dbReference type="NCBI Taxonomy" id="412133"/>
    <lineage>
        <taxon>Eukaryota</taxon>
        <taxon>Metamonada</taxon>
        <taxon>Parabasalia</taxon>
        <taxon>Trichomonadida</taxon>
        <taxon>Trichomonadidae</taxon>
        <taxon>Trichomonas</taxon>
    </lineage>
</organism>
<dbReference type="PANTHER" id="PTHR31598">
    <property type="entry name" value="IQ DOMAIN-CONTAINING PROTEIN D"/>
    <property type="match status" value="1"/>
</dbReference>
<dbReference type="InterPro" id="IPR042815">
    <property type="entry name" value="DRC10"/>
</dbReference>
<keyword evidence="10" id="KW-0175">Coiled coil</keyword>
<dbReference type="PANTHER" id="PTHR31598:SF1">
    <property type="entry name" value="DYNEIN REGULATORY COMPLEX PROTEIN 10"/>
    <property type="match status" value="1"/>
</dbReference>
<evidence type="ECO:0000256" key="2">
    <source>
        <dbReference type="ARBA" id="ARBA00004611"/>
    </source>
</evidence>
<evidence type="ECO:0000256" key="8">
    <source>
        <dbReference type="ARBA" id="ARBA00023212"/>
    </source>
</evidence>